<keyword evidence="3" id="KW-1185">Reference proteome</keyword>
<evidence type="ECO:0000313" key="3">
    <source>
        <dbReference type="Proteomes" id="UP000218887"/>
    </source>
</evidence>
<sequence length="560" mass="66000">MNKLVVKKIYIFELSNKLAKRVDFEEGINIITSDKEKGNDVGKSIILKSIYHTLGADSIFDDKWTSKSKVYLLHVNINTDEYFIYRNDKMFKIYSGDFKKQFSTINRKELSEYLECLYGFSVKLPNRNDEELELTPPVYSYLLNYVDQDHMNGSKFDSFMSLGQYPNYKENVLYNHFGILTDEYFEAAKKIEELKREEKSLLEEKLIVDKMLKKIRAYLEGIDAPGDEETLRIELNKSKKEYTDIVVSLKKAKNKLTKLRNEKIELESTIKDLLDIKKTRERGVQKINKNVCPTCSQHIDNIGIRISENSQLEDLYIIKDELDALVLEVNRKLMLHEEKYLNILSKYEQFEKSIEFNNNNISDVFKHRGYMETRDNLVKEFGTIEAKISDTNDNKKEKEKIIKKYKKLKDQANSLYEQYMIESIEEFGLEEINSKSVKHITNNLKARGSNIPITTIIWHFNLLKIKNELNKESIKFPIVLDSPNNVELDDNKEKALFNYIFTNRNKDTQLILSTLGFNAKDYEEVKIDKIIELKNKKYNLLNHKEYEENKDILEFVFNNE</sequence>
<feature type="coiled-coil region" evidence="1">
    <location>
        <begin position="388"/>
        <end position="422"/>
    </location>
</feature>
<keyword evidence="1" id="KW-0175">Coiled coil</keyword>
<feature type="coiled-coil region" evidence="1">
    <location>
        <begin position="249"/>
        <end position="276"/>
    </location>
</feature>
<protein>
    <recommendedName>
        <fullName evidence="4">DUF2326 domain-containing protein</fullName>
    </recommendedName>
</protein>
<dbReference type="Proteomes" id="UP000218887">
    <property type="component" value="Unassembled WGS sequence"/>
</dbReference>
<dbReference type="AlphaFoldDB" id="A0A2A2IBA2"/>
<dbReference type="RefSeq" id="WP_095656841.1">
    <property type="nucleotide sequence ID" value="NZ_NPOA01000013.1"/>
</dbReference>
<dbReference type="OrthoDB" id="9784297at2"/>
<organism evidence="2 3">
    <name type="scientific">Virgibacillus profundi</name>
    <dbReference type="NCBI Taxonomy" id="2024555"/>
    <lineage>
        <taxon>Bacteria</taxon>
        <taxon>Bacillati</taxon>
        <taxon>Bacillota</taxon>
        <taxon>Bacilli</taxon>
        <taxon>Bacillales</taxon>
        <taxon>Bacillaceae</taxon>
        <taxon>Virgibacillus</taxon>
    </lineage>
</organism>
<accession>A0A2A2IBA2</accession>
<gene>
    <name evidence="2" type="ORF">CIL05_17185</name>
</gene>
<evidence type="ECO:0000256" key="1">
    <source>
        <dbReference type="SAM" id="Coils"/>
    </source>
</evidence>
<evidence type="ECO:0000313" key="2">
    <source>
        <dbReference type="EMBL" id="PAV28425.1"/>
    </source>
</evidence>
<dbReference type="EMBL" id="NPOA01000013">
    <property type="protein sequence ID" value="PAV28425.1"/>
    <property type="molecule type" value="Genomic_DNA"/>
</dbReference>
<proteinExistence type="predicted"/>
<comment type="caution">
    <text evidence="2">The sequence shown here is derived from an EMBL/GenBank/DDBJ whole genome shotgun (WGS) entry which is preliminary data.</text>
</comment>
<name>A0A2A2IBA2_9BACI</name>
<reference evidence="2 3" key="1">
    <citation type="submission" date="2017-08" db="EMBL/GenBank/DDBJ databases">
        <title>Virgibacillus indicus sp. nov. and Virgibacillus profoundi sp. nov, two moderately halophilic bacteria isolated from marine sediment by using the Microfluidic Streak Plate.</title>
        <authorList>
            <person name="Xu B."/>
            <person name="Hu B."/>
            <person name="Wang J."/>
            <person name="Zhu Y."/>
            <person name="Huang L."/>
            <person name="Du W."/>
            <person name="Huang Y."/>
        </authorList>
    </citation>
    <scope>NUCLEOTIDE SEQUENCE [LARGE SCALE GENOMIC DNA]</scope>
    <source>
        <strain evidence="2 3">IO3-P3-H5</strain>
    </source>
</reference>
<evidence type="ECO:0008006" key="4">
    <source>
        <dbReference type="Google" id="ProtNLM"/>
    </source>
</evidence>